<evidence type="ECO:0000313" key="2">
    <source>
        <dbReference type="EnsemblPlants" id="LPERR12G04420.1"/>
    </source>
</evidence>
<dbReference type="Gramene" id="LPERR12G04420.1">
    <property type="protein sequence ID" value="LPERR12G04420.1"/>
    <property type="gene ID" value="LPERR12G04420"/>
</dbReference>
<dbReference type="eggNOG" id="KOG0264">
    <property type="taxonomic scope" value="Eukaryota"/>
</dbReference>
<dbReference type="PANTHER" id="PTHR34710:SF10">
    <property type="entry name" value="EXPRESSED PROTEIN"/>
    <property type="match status" value="1"/>
</dbReference>
<evidence type="ECO:0000259" key="1">
    <source>
        <dbReference type="Pfam" id="PF12274"/>
    </source>
</evidence>
<keyword evidence="3" id="KW-1185">Reference proteome</keyword>
<proteinExistence type="predicted"/>
<dbReference type="Proteomes" id="UP000032180">
    <property type="component" value="Chromosome 12"/>
</dbReference>
<dbReference type="EnsemblPlants" id="LPERR12G04420.1">
    <property type="protein sequence ID" value="LPERR12G04420.1"/>
    <property type="gene ID" value="LPERR12G04420"/>
</dbReference>
<reference evidence="2" key="3">
    <citation type="submission" date="2015-04" db="UniProtKB">
        <authorList>
            <consortium name="EnsemblPlants"/>
        </authorList>
    </citation>
    <scope>IDENTIFICATION</scope>
</reference>
<reference evidence="3" key="2">
    <citation type="submission" date="2013-12" db="EMBL/GenBank/DDBJ databases">
        <authorList>
            <person name="Yu Y."/>
            <person name="Lee S."/>
            <person name="de Baynast K."/>
            <person name="Wissotski M."/>
            <person name="Liu L."/>
            <person name="Talag J."/>
            <person name="Goicoechea J."/>
            <person name="Angelova A."/>
            <person name="Jetty R."/>
            <person name="Kudrna D."/>
            <person name="Golser W."/>
            <person name="Rivera L."/>
            <person name="Zhang J."/>
            <person name="Wing R."/>
        </authorList>
    </citation>
    <scope>NUCLEOTIDE SEQUENCE</scope>
</reference>
<dbReference type="STRING" id="77586.A0A0D9XXH1"/>
<dbReference type="HOGENOM" id="CLU_062719_1_0_1"/>
<dbReference type="InterPro" id="IPR022059">
    <property type="entry name" value="DUF3615"/>
</dbReference>
<evidence type="ECO:0000313" key="3">
    <source>
        <dbReference type="Proteomes" id="UP000032180"/>
    </source>
</evidence>
<protein>
    <recommendedName>
        <fullName evidence="1">DUF3615 domain-containing protein</fullName>
    </recommendedName>
</protein>
<dbReference type="PANTHER" id="PTHR34710">
    <property type="entry name" value="OS03G0834100 PROTEIN"/>
    <property type="match status" value="1"/>
</dbReference>
<organism evidence="2 3">
    <name type="scientific">Leersia perrieri</name>
    <dbReference type="NCBI Taxonomy" id="77586"/>
    <lineage>
        <taxon>Eukaryota</taxon>
        <taxon>Viridiplantae</taxon>
        <taxon>Streptophyta</taxon>
        <taxon>Embryophyta</taxon>
        <taxon>Tracheophyta</taxon>
        <taxon>Spermatophyta</taxon>
        <taxon>Magnoliopsida</taxon>
        <taxon>Liliopsida</taxon>
        <taxon>Poales</taxon>
        <taxon>Poaceae</taxon>
        <taxon>BOP clade</taxon>
        <taxon>Oryzoideae</taxon>
        <taxon>Oryzeae</taxon>
        <taxon>Oryzinae</taxon>
        <taxon>Leersia</taxon>
    </lineage>
</organism>
<feature type="domain" description="DUF3615" evidence="1">
    <location>
        <begin position="35"/>
        <end position="104"/>
    </location>
</feature>
<accession>A0A0D9XXH1</accession>
<sequence>MFLFHASIEQIINQSNFPNCIGCRQRDFSLIGKVRFALQHYNAKHPGKEFDAVKPLMESKVSFKGQVWFHINFWARCRKSKMIKRFFAEVRYKLPNMSSSVCSNLPLQVPGADKQASSSSDLPRLSSPFPIQFRFVEACTIIEEPLGRYRKSCAFCRGNSDILHPMGRSFICGNDKYRMEQQLLPCMYTRLERLRTFMRREIEDQMKF</sequence>
<reference evidence="2 3" key="1">
    <citation type="submission" date="2012-08" db="EMBL/GenBank/DDBJ databases">
        <title>Oryza genome evolution.</title>
        <authorList>
            <person name="Wing R.A."/>
        </authorList>
    </citation>
    <scope>NUCLEOTIDE SEQUENCE</scope>
</reference>
<name>A0A0D9XXH1_9ORYZ</name>
<dbReference type="AlphaFoldDB" id="A0A0D9XXH1"/>
<dbReference type="Pfam" id="PF12274">
    <property type="entry name" value="DUF3615"/>
    <property type="match status" value="1"/>
</dbReference>